<organism evidence="1 2">
    <name type="scientific">Caballeronia sordidicola</name>
    <name type="common">Burkholderia sordidicola</name>
    <dbReference type="NCBI Taxonomy" id="196367"/>
    <lineage>
        <taxon>Bacteria</taxon>
        <taxon>Pseudomonadati</taxon>
        <taxon>Pseudomonadota</taxon>
        <taxon>Betaproteobacteria</taxon>
        <taxon>Burkholderiales</taxon>
        <taxon>Burkholderiaceae</taxon>
        <taxon>Caballeronia</taxon>
    </lineage>
</organism>
<accession>A0A226X002</accession>
<gene>
    <name evidence="1" type="ORF">BSU04_20555</name>
</gene>
<evidence type="ECO:0000313" key="1">
    <source>
        <dbReference type="EMBL" id="OXC76683.1"/>
    </source>
</evidence>
<dbReference type="EMBL" id="MTHB01000120">
    <property type="protein sequence ID" value="OXC76683.1"/>
    <property type="molecule type" value="Genomic_DNA"/>
</dbReference>
<proteinExistence type="predicted"/>
<dbReference type="AlphaFoldDB" id="A0A226X002"/>
<comment type="caution">
    <text evidence="1">The sequence shown here is derived from an EMBL/GenBank/DDBJ whole genome shotgun (WGS) entry which is preliminary data.</text>
</comment>
<dbReference type="RefSeq" id="WP_179258368.1">
    <property type="nucleotide sequence ID" value="NZ_MTHB01000120.1"/>
</dbReference>
<name>A0A226X002_CABSO</name>
<reference evidence="2" key="1">
    <citation type="submission" date="2017-01" db="EMBL/GenBank/DDBJ databases">
        <title>Genome Analysis of Deinococcus marmoris KOPRI26562.</title>
        <authorList>
            <person name="Kim J.H."/>
            <person name="Oh H.-M."/>
        </authorList>
    </citation>
    <scope>NUCLEOTIDE SEQUENCE [LARGE SCALE GENOMIC DNA]</scope>
    <source>
        <strain evidence="2">PAMC 26633</strain>
    </source>
</reference>
<evidence type="ECO:0000313" key="2">
    <source>
        <dbReference type="Proteomes" id="UP000214720"/>
    </source>
</evidence>
<dbReference type="Proteomes" id="UP000214720">
    <property type="component" value="Unassembled WGS sequence"/>
</dbReference>
<protein>
    <submittedName>
        <fullName evidence="1">Uncharacterized protein</fullName>
    </submittedName>
</protein>
<sequence length="50" mass="5307">MHPDLVVAKIEANLGSDIVKHVYDTEFRSDANATAAAVSETASDTETEDA</sequence>